<organism evidence="7 8">
    <name type="scientific">Natranaerobius trueperi</name>
    <dbReference type="NCBI Taxonomy" id="759412"/>
    <lineage>
        <taxon>Bacteria</taxon>
        <taxon>Bacillati</taxon>
        <taxon>Bacillota</taxon>
        <taxon>Clostridia</taxon>
        <taxon>Natranaerobiales</taxon>
        <taxon>Natranaerobiaceae</taxon>
        <taxon>Natranaerobius</taxon>
    </lineage>
</organism>
<feature type="transmembrane region" description="Helical" evidence="6">
    <location>
        <begin position="20"/>
        <end position="38"/>
    </location>
</feature>
<dbReference type="GO" id="GO:0005886">
    <property type="term" value="C:plasma membrane"/>
    <property type="evidence" value="ECO:0007669"/>
    <property type="project" value="TreeGrafter"/>
</dbReference>
<dbReference type="PANTHER" id="PTHR43298">
    <property type="entry name" value="MULTIDRUG RESISTANCE PROTEIN NORM-RELATED"/>
    <property type="match status" value="1"/>
</dbReference>
<keyword evidence="6" id="KW-1133">Transmembrane helix</keyword>
<dbReference type="InterPro" id="IPR002528">
    <property type="entry name" value="MATE_fam"/>
</dbReference>
<sequence length="109" mass="12177">MNLFDGEPEVIRIGSNFVRILAIVEPIHAMGLILANALQGAGDTMAPFYISTWVILRIPFAYFFAFIIGLQSSGIWIGMALTQLLQGVLTARKWKEKEIVSEEKYTVES</sequence>
<evidence type="ECO:0000256" key="2">
    <source>
        <dbReference type="ARBA" id="ARBA00010199"/>
    </source>
</evidence>
<dbReference type="GO" id="GO:0015297">
    <property type="term" value="F:antiporter activity"/>
    <property type="evidence" value="ECO:0007669"/>
    <property type="project" value="InterPro"/>
</dbReference>
<evidence type="ECO:0000256" key="4">
    <source>
        <dbReference type="ARBA" id="ARBA00022448"/>
    </source>
</evidence>
<dbReference type="GO" id="GO:0042910">
    <property type="term" value="F:xenobiotic transmembrane transporter activity"/>
    <property type="evidence" value="ECO:0007669"/>
    <property type="project" value="InterPro"/>
</dbReference>
<evidence type="ECO:0000256" key="6">
    <source>
        <dbReference type="SAM" id="Phobius"/>
    </source>
</evidence>
<proteinExistence type="inferred from homology"/>
<evidence type="ECO:0000313" key="8">
    <source>
        <dbReference type="Proteomes" id="UP000214588"/>
    </source>
</evidence>
<dbReference type="EMBL" id="NIQC01000001">
    <property type="protein sequence ID" value="OWZ84891.1"/>
    <property type="molecule type" value="Genomic_DNA"/>
</dbReference>
<comment type="caution">
    <text evidence="7">The sequence shown here is derived from an EMBL/GenBank/DDBJ whole genome shotgun (WGS) entry which is preliminary data.</text>
</comment>
<dbReference type="InterPro" id="IPR050222">
    <property type="entry name" value="MATE_MdtK"/>
</dbReference>
<dbReference type="OrthoDB" id="62420at2"/>
<gene>
    <name evidence="7" type="ORF">CDO51_00345</name>
</gene>
<evidence type="ECO:0000256" key="5">
    <source>
        <dbReference type="ARBA" id="ARBA00031636"/>
    </source>
</evidence>
<dbReference type="Pfam" id="PF01554">
    <property type="entry name" value="MatE"/>
    <property type="match status" value="1"/>
</dbReference>
<accession>A0A226C142</accession>
<protein>
    <recommendedName>
        <fullName evidence="3">Probable multidrug resistance protein NorM</fullName>
    </recommendedName>
    <alternativeName>
        <fullName evidence="5">Multidrug-efflux transporter</fullName>
    </alternativeName>
</protein>
<name>A0A226C142_9FIRM</name>
<evidence type="ECO:0000256" key="1">
    <source>
        <dbReference type="ARBA" id="ARBA00003408"/>
    </source>
</evidence>
<dbReference type="PANTHER" id="PTHR43298:SF2">
    <property type="entry name" value="FMN_FAD EXPORTER YEEO-RELATED"/>
    <property type="match status" value="1"/>
</dbReference>
<dbReference type="Proteomes" id="UP000214588">
    <property type="component" value="Unassembled WGS sequence"/>
</dbReference>
<keyword evidence="8" id="KW-1185">Reference proteome</keyword>
<comment type="similarity">
    <text evidence="2">Belongs to the multi antimicrobial extrusion (MATE) (TC 2.A.66.1) family.</text>
</comment>
<feature type="transmembrane region" description="Helical" evidence="6">
    <location>
        <begin position="50"/>
        <end position="68"/>
    </location>
</feature>
<dbReference type="AlphaFoldDB" id="A0A226C142"/>
<keyword evidence="4" id="KW-0813">Transport</keyword>
<comment type="function">
    <text evidence="1">Multidrug efflux pump.</text>
</comment>
<reference evidence="7 8" key="1">
    <citation type="submission" date="2017-06" db="EMBL/GenBank/DDBJ databases">
        <title>Draft Genome Sequence of Natranaerobius trueperi halophilic, alkalithermophilic bacteria from soda lakes.</title>
        <authorList>
            <person name="Zhao B."/>
        </authorList>
    </citation>
    <scope>NUCLEOTIDE SEQUENCE [LARGE SCALE GENOMIC DNA]</scope>
    <source>
        <strain evidence="7 8">DSM 18760</strain>
    </source>
</reference>
<evidence type="ECO:0000256" key="3">
    <source>
        <dbReference type="ARBA" id="ARBA00020268"/>
    </source>
</evidence>
<evidence type="ECO:0000313" key="7">
    <source>
        <dbReference type="EMBL" id="OWZ84891.1"/>
    </source>
</evidence>
<dbReference type="RefSeq" id="WP_089022315.1">
    <property type="nucleotide sequence ID" value="NZ_NIQC01000001.1"/>
</dbReference>
<keyword evidence="6" id="KW-0812">Transmembrane</keyword>
<keyword evidence="6" id="KW-0472">Membrane</keyword>